<evidence type="ECO:0008006" key="5">
    <source>
        <dbReference type="Google" id="ProtNLM"/>
    </source>
</evidence>
<dbReference type="Proteomes" id="UP000680714">
    <property type="component" value="Unassembled WGS sequence"/>
</dbReference>
<feature type="transmembrane region" description="Helical" evidence="2">
    <location>
        <begin position="457"/>
        <end position="476"/>
    </location>
</feature>
<evidence type="ECO:0000256" key="1">
    <source>
        <dbReference type="SAM" id="MobiDB-lite"/>
    </source>
</evidence>
<feature type="transmembrane region" description="Helical" evidence="2">
    <location>
        <begin position="350"/>
        <end position="380"/>
    </location>
</feature>
<reference evidence="3 4" key="1">
    <citation type="submission" date="2021-04" db="EMBL/GenBank/DDBJ databases">
        <title>Magnetospirillum sulfuroxidans sp. nov., a facultative chemolithoautotrophic sulfur-oxidizing alphaproteobacterium isolated from freshwater sediment and proposals for Paramagetospirillum gen. nov., and Magnetospirillaceae fam. nov.</title>
        <authorList>
            <person name="Koziaeva V."/>
            <person name="Geelhoed J.S."/>
            <person name="Sorokin D.Y."/>
            <person name="Grouzdev D.S."/>
        </authorList>
    </citation>
    <scope>NUCLEOTIDE SEQUENCE [LARGE SCALE GENOMIC DNA]</scope>
    <source>
        <strain evidence="3 4">J10</strain>
    </source>
</reference>
<gene>
    <name evidence="3" type="ORF">KEC16_13530</name>
</gene>
<feature type="transmembrane region" description="Helical" evidence="2">
    <location>
        <begin position="268"/>
        <end position="288"/>
    </location>
</feature>
<keyword evidence="2" id="KW-0812">Transmembrane</keyword>
<protein>
    <recommendedName>
        <fullName evidence="5">J domain-containing protein</fullName>
    </recommendedName>
</protein>
<proteinExistence type="predicted"/>
<keyword evidence="4" id="KW-1185">Reference proteome</keyword>
<accession>A0ABS5IE98</accession>
<dbReference type="RefSeq" id="WP_211549805.1">
    <property type="nucleotide sequence ID" value="NZ_JAGTUF010000013.1"/>
</dbReference>
<keyword evidence="2" id="KW-0472">Membrane</keyword>
<keyword evidence="2" id="KW-1133">Transmembrane helix</keyword>
<feature type="transmembrane region" description="Helical" evidence="2">
    <location>
        <begin position="426"/>
        <end position="445"/>
    </location>
</feature>
<sequence length="479" mass="52150">MSVDFPWNELGMDGPGDRRAIKRAYAVRLKSCRPEDDAEGFARLRQAYEIAQAWATDQDGQPIAPVFVAASPEGDDRPPAPPASPAPSEMEPEPWTLARRDNDDPQALAQALLALEPAALARELVESPALWKLEVKDRLSAILARCVIAAPGAVSSETVAILAASFHWDDVAECRRLAQLHIPVDVLQQILQAAQLRRVVDEGGPDVPPLAQNLLRWGAGPKAWAYALRWKGAANVAAYLSQFPPPVARLVFGDNVIRFWNLVGCDGGVLALHMLRLNLILLGLVLWVRSPGYPEVSMGDFLRALGAPAKIMNALILSIASFKLSVIYGFQPISQPVPLGWSRRWRLAAIAVLIAVMAVMAAFTPLIVLTGLSLAIAGLVCVTMLKFTSSLIWGVSTLAFIGAGLRGLQELSLFRPVVERILSFDGFWFGLMLAALLMVVAEMVVREADAVLRWLPPRMSSGIPATAVLLVIWLFAQWF</sequence>
<name>A0ABS5IE98_9PROT</name>
<evidence type="ECO:0000313" key="4">
    <source>
        <dbReference type="Proteomes" id="UP000680714"/>
    </source>
</evidence>
<feature type="transmembrane region" description="Helical" evidence="2">
    <location>
        <begin position="387"/>
        <end position="406"/>
    </location>
</feature>
<evidence type="ECO:0000313" key="3">
    <source>
        <dbReference type="EMBL" id="MBR9972740.1"/>
    </source>
</evidence>
<feature type="region of interest" description="Disordered" evidence="1">
    <location>
        <begin position="69"/>
        <end position="100"/>
    </location>
</feature>
<dbReference type="EMBL" id="JAGTUF010000013">
    <property type="protein sequence ID" value="MBR9972740.1"/>
    <property type="molecule type" value="Genomic_DNA"/>
</dbReference>
<feature type="transmembrane region" description="Helical" evidence="2">
    <location>
        <begin position="309"/>
        <end position="330"/>
    </location>
</feature>
<evidence type="ECO:0000256" key="2">
    <source>
        <dbReference type="SAM" id="Phobius"/>
    </source>
</evidence>
<comment type="caution">
    <text evidence="3">The sequence shown here is derived from an EMBL/GenBank/DDBJ whole genome shotgun (WGS) entry which is preliminary data.</text>
</comment>
<organism evidence="3 4">
    <name type="scientific">Magnetospirillum sulfuroxidans</name>
    <dbReference type="NCBI Taxonomy" id="611300"/>
    <lineage>
        <taxon>Bacteria</taxon>
        <taxon>Pseudomonadati</taxon>
        <taxon>Pseudomonadota</taxon>
        <taxon>Alphaproteobacteria</taxon>
        <taxon>Rhodospirillales</taxon>
        <taxon>Rhodospirillaceae</taxon>
        <taxon>Magnetospirillum</taxon>
    </lineage>
</organism>